<accession>A0A8D8IF42</accession>
<proteinExistence type="predicted"/>
<dbReference type="EMBL" id="HBUE01352881">
    <property type="protein sequence ID" value="CAG6604318.1"/>
    <property type="molecule type" value="Transcribed_RNA"/>
</dbReference>
<protein>
    <submittedName>
        <fullName evidence="1">(northern house mosquito) hypothetical protein</fullName>
    </submittedName>
</protein>
<dbReference type="EMBL" id="HBUE01245779">
    <property type="protein sequence ID" value="CAG6552019.1"/>
    <property type="molecule type" value="Transcribed_RNA"/>
</dbReference>
<reference evidence="1" key="1">
    <citation type="submission" date="2021-05" db="EMBL/GenBank/DDBJ databases">
        <authorList>
            <person name="Alioto T."/>
            <person name="Alioto T."/>
            <person name="Gomez Garrido J."/>
        </authorList>
    </citation>
    <scope>NUCLEOTIDE SEQUENCE</scope>
</reference>
<sequence length="99" mass="10696">MLDLAFSINIGRDTLRGIRSDEARRKLERFILGEVVLVVAGTTTDLLITCVGLGVTGLVTRLLEVCCCCLVEVLKLEVGENSSSSCRFADKNGSYRSGV</sequence>
<name>A0A8D8IF42_CULPI</name>
<evidence type="ECO:0000313" key="1">
    <source>
        <dbReference type="EMBL" id="CAG6552019.1"/>
    </source>
</evidence>
<dbReference type="AlphaFoldDB" id="A0A8D8IF42"/>
<organism evidence="1">
    <name type="scientific">Culex pipiens</name>
    <name type="common">House mosquito</name>
    <dbReference type="NCBI Taxonomy" id="7175"/>
    <lineage>
        <taxon>Eukaryota</taxon>
        <taxon>Metazoa</taxon>
        <taxon>Ecdysozoa</taxon>
        <taxon>Arthropoda</taxon>
        <taxon>Hexapoda</taxon>
        <taxon>Insecta</taxon>
        <taxon>Pterygota</taxon>
        <taxon>Neoptera</taxon>
        <taxon>Endopterygota</taxon>
        <taxon>Diptera</taxon>
        <taxon>Nematocera</taxon>
        <taxon>Culicoidea</taxon>
        <taxon>Culicidae</taxon>
        <taxon>Culicinae</taxon>
        <taxon>Culicini</taxon>
        <taxon>Culex</taxon>
        <taxon>Culex</taxon>
    </lineage>
</organism>